<dbReference type="RefSeq" id="WP_170225415.1">
    <property type="nucleotide sequence ID" value="NZ_VFPH01000001.1"/>
</dbReference>
<keyword evidence="1" id="KW-0472">Membrane</keyword>
<comment type="caution">
    <text evidence="2">The sequence shown here is derived from an EMBL/GenBank/DDBJ whole genome shotgun (WGS) entry which is preliminary data.</text>
</comment>
<organism evidence="2 3">
    <name type="scientific">Pseudonocardia cypriaca</name>
    <dbReference type="NCBI Taxonomy" id="882449"/>
    <lineage>
        <taxon>Bacteria</taxon>
        <taxon>Bacillati</taxon>
        <taxon>Actinomycetota</taxon>
        <taxon>Actinomycetes</taxon>
        <taxon>Pseudonocardiales</taxon>
        <taxon>Pseudonocardiaceae</taxon>
        <taxon>Pseudonocardia</taxon>
    </lineage>
</organism>
<proteinExistence type="predicted"/>
<protein>
    <submittedName>
        <fullName evidence="2">Uncharacterized protein</fullName>
    </submittedName>
</protein>
<dbReference type="Proteomes" id="UP000319818">
    <property type="component" value="Unassembled WGS sequence"/>
</dbReference>
<name>A0A543G9H8_9PSEU</name>
<feature type="transmembrane region" description="Helical" evidence="1">
    <location>
        <begin position="12"/>
        <end position="36"/>
    </location>
</feature>
<evidence type="ECO:0000313" key="3">
    <source>
        <dbReference type="Proteomes" id="UP000319818"/>
    </source>
</evidence>
<keyword evidence="1" id="KW-0812">Transmembrane</keyword>
<sequence length="54" mass="6208">MQPTVWEIVLQYWTVTTFLPAILTLIAALAFITRIIDRAEDRRRTDGHGPGRAR</sequence>
<keyword evidence="3" id="KW-1185">Reference proteome</keyword>
<keyword evidence="1" id="KW-1133">Transmembrane helix</keyword>
<accession>A0A543G9H8</accession>
<dbReference type="AlphaFoldDB" id="A0A543G9H8"/>
<evidence type="ECO:0000256" key="1">
    <source>
        <dbReference type="SAM" id="Phobius"/>
    </source>
</evidence>
<evidence type="ECO:0000313" key="2">
    <source>
        <dbReference type="EMBL" id="TQM42740.1"/>
    </source>
</evidence>
<dbReference type="EMBL" id="VFPH01000001">
    <property type="protein sequence ID" value="TQM42740.1"/>
    <property type="molecule type" value="Genomic_DNA"/>
</dbReference>
<gene>
    <name evidence="2" type="ORF">FB388_0076</name>
</gene>
<reference evidence="2 3" key="1">
    <citation type="submission" date="2019-06" db="EMBL/GenBank/DDBJ databases">
        <title>Sequencing the genomes of 1000 actinobacteria strains.</title>
        <authorList>
            <person name="Klenk H.-P."/>
        </authorList>
    </citation>
    <scope>NUCLEOTIDE SEQUENCE [LARGE SCALE GENOMIC DNA]</scope>
    <source>
        <strain evidence="2 3">DSM 45511</strain>
    </source>
</reference>